<proteinExistence type="inferred from homology"/>
<dbReference type="SUPFAM" id="SSF47616">
    <property type="entry name" value="GST C-terminal domain-like"/>
    <property type="match status" value="1"/>
</dbReference>
<evidence type="ECO:0000256" key="1">
    <source>
        <dbReference type="ARBA" id="ARBA00012452"/>
    </source>
</evidence>
<evidence type="ECO:0000256" key="4">
    <source>
        <dbReference type="RuleBase" id="RU003494"/>
    </source>
</evidence>
<dbReference type="EMBL" id="JACXVP010000001">
    <property type="protein sequence ID" value="KAG5629519.1"/>
    <property type="molecule type" value="Genomic_DNA"/>
</dbReference>
<keyword evidence="7" id="KW-1185">Reference proteome</keyword>
<evidence type="ECO:0000259" key="5">
    <source>
        <dbReference type="PROSITE" id="PS50405"/>
    </source>
</evidence>
<sequence length="346" mass="39578">MEAITNIKVLGTSTSPFSNRVEIALNIKSLDYEFIVEDNFNNKSELLIQSNPIHKKIPILIHVILQYIDETWPDGLSILPSDPYDCAIARFWATCVDNKQLNLCLAGDKFFKDMIIPEDIGQQSEIQKIEIPSFYANKRIIGISTIIQELANNYLNGNAIWSYYARDQLMIYSNSRELRKSDMDEVQRWILSLLKPEERPTTRALKEGFISAELLTRYCKLIGHRYPDHICSKCNGEDNIIPDCFPLMLEIRKAMGNDAKKAVLQNIVEGLHQLEEAFVKCSKGKDFFGGDNIGYVDIVLGCFLGWIRGMEMILGLNLVYETQTPSLAKWAERFLSEKTVKLKMSF</sequence>
<dbReference type="Gene3D" id="1.20.1050.10">
    <property type="match status" value="2"/>
</dbReference>
<dbReference type="Proteomes" id="UP000824120">
    <property type="component" value="Chromosome 1"/>
</dbReference>
<dbReference type="InterPro" id="IPR045073">
    <property type="entry name" value="Omega/Tau-like"/>
</dbReference>
<evidence type="ECO:0000256" key="3">
    <source>
        <dbReference type="ARBA" id="ARBA00047960"/>
    </source>
</evidence>
<dbReference type="Pfam" id="PF02798">
    <property type="entry name" value="GST_N"/>
    <property type="match status" value="1"/>
</dbReference>
<name>A0A9J6AZJ4_SOLCO</name>
<gene>
    <name evidence="6" type="ORF">H5410_001236</name>
</gene>
<comment type="catalytic activity">
    <reaction evidence="3">
        <text>RX + glutathione = an S-substituted glutathione + a halide anion + H(+)</text>
        <dbReference type="Rhea" id="RHEA:16437"/>
        <dbReference type="ChEBI" id="CHEBI:15378"/>
        <dbReference type="ChEBI" id="CHEBI:16042"/>
        <dbReference type="ChEBI" id="CHEBI:17792"/>
        <dbReference type="ChEBI" id="CHEBI:57925"/>
        <dbReference type="ChEBI" id="CHEBI:90779"/>
        <dbReference type="EC" id="2.5.1.18"/>
    </reaction>
</comment>
<dbReference type="Pfam" id="PF00043">
    <property type="entry name" value="GST_C"/>
    <property type="match status" value="1"/>
</dbReference>
<dbReference type="InterPro" id="IPR036282">
    <property type="entry name" value="Glutathione-S-Trfase_C_sf"/>
</dbReference>
<dbReference type="InterPro" id="IPR004046">
    <property type="entry name" value="GST_C"/>
</dbReference>
<dbReference type="GO" id="GO:0004364">
    <property type="term" value="F:glutathione transferase activity"/>
    <property type="evidence" value="ECO:0007669"/>
    <property type="project" value="UniProtKB-EC"/>
</dbReference>
<feature type="domain" description="GST C-terminal" evidence="5">
    <location>
        <begin position="195"/>
        <end position="346"/>
    </location>
</feature>
<evidence type="ECO:0000313" key="6">
    <source>
        <dbReference type="EMBL" id="KAG5629519.1"/>
    </source>
</evidence>
<dbReference type="InterPro" id="IPR036249">
    <property type="entry name" value="Thioredoxin-like_sf"/>
</dbReference>
<comment type="similarity">
    <text evidence="4">Belongs to the GST superfamily.</text>
</comment>
<evidence type="ECO:0000313" key="7">
    <source>
        <dbReference type="Proteomes" id="UP000824120"/>
    </source>
</evidence>
<protein>
    <recommendedName>
        <fullName evidence="1">glutathione transferase</fullName>
        <ecNumber evidence="1">2.5.1.18</ecNumber>
    </recommendedName>
</protein>
<dbReference type="InterPro" id="IPR010987">
    <property type="entry name" value="Glutathione-S-Trfase_C-like"/>
</dbReference>
<evidence type="ECO:0000256" key="2">
    <source>
        <dbReference type="ARBA" id="ARBA00022679"/>
    </source>
</evidence>
<dbReference type="InterPro" id="IPR004045">
    <property type="entry name" value="Glutathione_S-Trfase_N"/>
</dbReference>
<dbReference type="PANTHER" id="PTHR11260">
    <property type="entry name" value="GLUTATHIONE S-TRANSFERASE, GST, SUPERFAMILY, GST DOMAIN CONTAINING"/>
    <property type="match status" value="1"/>
</dbReference>
<dbReference type="PANTHER" id="PTHR11260:SF646">
    <property type="entry name" value="GLUTATHIONE TRANSFERASE"/>
    <property type="match status" value="1"/>
</dbReference>
<accession>A0A9J6AZJ4</accession>
<dbReference type="InterPro" id="IPR045074">
    <property type="entry name" value="GST_C_Tau"/>
</dbReference>
<dbReference type="GO" id="GO:0006749">
    <property type="term" value="P:glutathione metabolic process"/>
    <property type="evidence" value="ECO:0007669"/>
    <property type="project" value="InterPro"/>
</dbReference>
<dbReference type="SUPFAM" id="SSF52833">
    <property type="entry name" value="Thioredoxin-like"/>
    <property type="match status" value="1"/>
</dbReference>
<dbReference type="Gene3D" id="3.40.30.10">
    <property type="entry name" value="Glutaredoxin"/>
    <property type="match status" value="1"/>
</dbReference>
<dbReference type="CDD" id="cd03185">
    <property type="entry name" value="GST_C_Tau"/>
    <property type="match status" value="1"/>
</dbReference>
<dbReference type="EC" id="2.5.1.18" evidence="1"/>
<dbReference type="GO" id="GO:0005737">
    <property type="term" value="C:cytoplasm"/>
    <property type="evidence" value="ECO:0007669"/>
    <property type="project" value="TreeGrafter"/>
</dbReference>
<reference evidence="6 7" key="1">
    <citation type="submission" date="2020-09" db="EMBL/GenBank/DDBJ databases">
        <title>De no assembly of potato wild relative species, Solanum commersonii.</title>
        <authorList>
            <person name="Cho K."/>
        </authorList>
    </citation>
    <scope>NUCLEOTIDE SEQUENCE [LARGE SCALE GENOMIC DNA]</scope>
    <source>
        <strain evidence="6">LZ3.2</strain>
        <tissue evidence="6">Leaf</tissue>
    </source>
</reference>
<dbReference type="PROSITE" id="PS50405">
    <property type="entry name" value="GST_CTER"/>
    <property type="match status" value="1"/>
</dbReference>
<dbReference type="AlphaFoldDB" id="A0A9J6AZJ4"/>
<comment type="caution">
    <text evidence="6">The sequence shown here is derived from an EMBL/GenBank/DDBJ whole genome shotgun (WGS) entry which is preliminary data.</text>
</comment>
<organism evidence="6 7">
    <name type="scientific">Solanum commersonii</name>
    <name type="common">Commerson's wild potato</name>
    <name type="synonym">Commerson's nightshade</name>
    <dbReference type="NCBI Taxonomy" id="4109"/>
    <lineage>
        <taxon>Eukaryota</taxon>
        <taxon>Viridiplantae</taxon>
        <taxon>Streptophyta</taxon>
        <taxon>Embryophyta</taxon>
        <taxon>Tracheophyta</taxon>
        <taxon>Spermatophyta</taxon>
        <taxon>Magnoliopsida</taxon>
        <taxon>eudicotyledons</taxon>
        <taxon>Gunneridae</taxon>
        <taxon>Pentapetalae</taxon>
        <taxon>asterids</taxon>
        <taxon>lamiids</taxon>
        <taxon>Solanales</taxon>
        <taxon>Solanaceae</taxon>
        <taxon>Solanoideae</taxon>
        <taxon>Solaneae</taxon>
        <taxon>Solanum</taxon>
    </lineage>
</organism>
<keyword evidence="2" id="KW-0808">Transferase</keyword>
<dbReference type="OrthoDB" id="4951845at2759"/>